<evidence type="ECO:0000259" key="4">
    <source>
        <dbReference type="PROSITE" id="PS50158"/>
    </source>
</evidence>
<keyword evidence="1" id="KW-0479">Metal-binding</keyword>
<keyword evidence="7" id="KW-1185">Reference proteome</keyword>
<reference evidence="6" key="3">
    <citation type="submission" date="2025-09" db="UniProtKB">
        <authorList>
            <consortium name="Ensembl"/>
        </authorList>
    </citation>
    <scope>IDENTIFICATION</scope>
</reference>
<dbReference type="GO" id="GO:0003676">
    <property type="term" value="F:nucleic acid binding"/>
    <property type="evidence" value="ECO:0007669"/>
    <property type="project" value="InterPro"/>
</dbReference>
<dbReference type="Pfam" id="PF00350">
    <property type="entry name" value="Dynamin_N"/>
    <property type="match status" value="1"/>
</dbReference>
<accession>A0AAZ1XN39</accession>
<dbReference type="InterPro" id="IPR038269">
    <property type="entry name" value="SCAN_sf"/>
</dbReference>
<dbReference type="PANTHER" id="PTHR47308:SF1">
    <property type="entry name" value="NUCLEAR GTPASE SLIP-GC"/>
    <property type="match status" value="1"/>
</dbReference>
<dbReference type="PROSITE" id="PS50804">
    <property type="entry name" value="SCAN_BOX"/>
    <property type="match status" value="1"/>
</dbReference>
<organism evidence="6 7">
    <name type="scientific">Oreochromis aureus</name>
    <name type="common">Israeli tilapia</name>
    <name type="synonym">Chromis aureus</name>
    <dbReference type="NCBI Taxonomy" id="47969"/>
    <lineage>
        <taxon>Eukaryota</taxon>
        <taxon>Metazoa</taxon>
        <taxon>Chordata</taxon>
        <taxon>Craniata</taxon>
        <taxon>Vertebrata</taxon>
        <taxon>Euteleostomi</taxon>
        <taxon>Actinopterygii</taxon>
        <taxon>Neopterygii</taxon>
        <taxon>Teleostei</taxon>
        <taxon>Neoteleostei</taxon>
        <taxon>Acanthomorphata</taxon>
        <taxon>Ovalentaria</taxon>
        <taxon>Cichlomorphae</taxon>
        <taxon>Cichliformes</taxon>
        <taxon>Cichlidae</taxon>
        <taxon>African cichlids</taxon>
        <taxon>Pseudocrenilabrinae</taxon>
        <taxon>Oreochromini</taxon>
        <taxon>Oreochromis</taxon>
    </lineage>
</organism>
<keyword evidence="1" id="KW-0863">Zinc-finger</keyword>
<keyword evidence="2" id="KW-0175">Coiled coil</keyword>
<evidence type="ECO:0000259" key="5">
    <source>
        <dbReference type="PROSITE" id="PS50804"/>
    </source>
</evidence>
<dbReference type="InterPro" id="IPR053082">
    <property type="entry name" value="Nuclear_GTPase_SLIP-GC"/>
</dbReference>
<dbReference type="InterPro" id="IPR003309">
    <property type="entry name" value="SCAN_dom"/>
</dbReference>
<name>A0AAZ1XN39_OREAU</name>
<dbReference type="GeneID" id="116313931"/>
<evidence type="ECO:0000313" key="7">
    <source>
        <dbReference type="Proteomes" id="UP000472276"/>
    </source>
</evidence>
<dbReference type="PROSITE" id="PS50158">
    <property type="entry name" value="ZF_CCHC"/>
    <property type="match status" value="1"/>
</dbReference>
<reference evidence="7" key="1">
    <citation type="submission" date="2020-03" db="EMBL/GenBank/DDBJ databases">
        <title>Evolution of repeat sequences and sex chromosomes of tilapia species revealed by chromosome-level genomes.</title>
        <authorList>
            <person name="Xu L."/>
            <person name="Tao W."/>
            <person name="Wang D."/>
            <person name="Zhou Q."/>
        </authorList>
    </citation>
    <scope>NUCLEOTIDE SEQUENCE [LARGE SCALE GENOMIC DNA]</scope>
    <source>
        <strain evidence="7">Israel</strain>
    </source>
</reference>
<dbReference type="SMART" id="SM00343">
    <property type="entry name" value="ZnF_C2HC"/>
    <property type="match status" value="1"/>
</dbReference>
<dbReference type="Gene3D" id="3.40.50.300">
    <property type="entry name" value="P-loop containing nucleotide triphosphate hydrolases"/>
    <property type="match status" value="1"/>
</dbReference>
<evidence type="ECO:0000313" key="6">
    <source>
        <dbReference type="Ensembl" id="ENSOABP00000069049.1"/>
    </source>
</evidence>
<dbReference type="GO" id="GO:0003924">
    <property type="term" value="F:GTPase activity"/>
    <property type="evidence" value="ECO:0007669"/>
    <property type="project" value="TreeGrafter"/>
</dbReference>
<evidence type="ECO:0000256" key="2">
    <source>
        <dbReference type="SAM" id="Coils"/>
    </source>
</evidence>
<feature type="domain" description="CCHC-type" evidence="4">
    <location>
        <begin position="190"/>
        <end position="204"/>
    </location>
</feature>
<dbReference type="AlphaFoldDB" id="A0AAZ1XN39"/>
<evidence type="ECO:0000256" key="3">
    <source>
        <dbReference type="SAM" id="MobiDB-lite"/>
    </source>
</evidence>
<dbReference type="SMART" id="SM00431">
    <property type="entry name" value="SCAN"/>
    <property type="match status" value="1"/>
</dbReference>
<dbReference type="Pfam" id="PF00098">
    <property type="entry name" value="zf-CCHC"/>
    <property type="match status" value="1"/>
</dbReference>
<dbReference type="KEGG" id="oau:116313931"/>
<protein>
    <recommendedName>
        <fullName evidence="8">CCHC-type domain-containing protein</fullName>
    </recommendedName>
</protein>
<feature type="domain" description="SCAN box" evidence="5">
    <location>
        <begin position="76"/>
        <end position="153"/>
    </location>
</feature>
<dbReference type="GO" id="GO:0008270">
    <property type="term" value="F:zinc ion binding"/>
    <property type="evidence" value="ECO:0007669"/>
    <property type="project" value="UniProtKB-KW"/>
</dbReference>
<feature type="region of interest" description="Disordered" evidence="3">
    <location>
        <begin position="223"/>
        <end position="260"/>
    </location>
</feature>
<dbReference type="SUPFAM" id="SSF57756">
    <property type="entry name" value="Retrovirus zinc finger-like domains"/>
    <property type="match status" value="1"/>
</dbReference>
<dbReference type="Pfam" id="PF02023">
    <property type="entry name" value="SCAN"/>
    <property type="match status" value="1"/>
</dbReference>
<dbReference type="SUPFAM" id="SSF52540">
    <property type="entry name" value="P-loop containing nucleoside triphosphate hydrolases"/>
    <property type="match status" value="1"/>
</dbReference>
<proteinExistence type="predicted"/>
<keyword evidence="1" id="KW-0862">Zinc</keyword>
<sequence>MSNPQNLQQRHALARMMADMAALQQQQAAVHRRHLDQLQAQAERQMRVLQNLLAQFEAAANPLHLGGLELSPEEHRRRFRNCCIAEEDPFSFAQRLLYEAERWLQPGPTQREARLLETVVLERFVEGLPGETADWVKRHKPSNVEAAVKLAEDHLLGRSEIVAGSLPGEELAVDAVPGSPGAAHTLGQECWRCGQLGHFYRECPLMDVVQVFRVARMSTTSPTPVGTYSLTDLPPISDKGKRKSDLQSESSQWQPPPKQQYKCMAGSQSETQGLSDVKEIMRCVSERLHGRDKLSAFLRDKIKDLETDKRHLVGVFGRTGAGKSSLINAIINKEGLLPSGTLSACTSVMIKVEATSGSKYEAHIEFITEEDWENEVQSLKLALEDHEDDDDGGNDFLDPDGKLSALYGEEWKERSTHSLMDNKYFRDIPEFRMSKIKILESDSAEGLSEEIVKYTRSDSNEREEEEEEVTRWYWPLVKCVTVKVPDNDFLDHVTLVDLPGNGDCRSSDKIWTGFVASCSTVWIVSEVNRAASEKEAWEILEGASSLLGNGGECQQIHFICTKSEHGNPDDLNKVKSAVMKEFKKRELIKDHFSEDCFKVFTVSSTEFLKGENVNPDLNEIPKLQEIMKNLNDAHSETLNYVSGAYGILSLIQGSRSGEVVEQKNDVCADLEGNLSIQLNRVKKAIEDIIKAFEQRLSEGVETSQNLCERKLKSFLYPSKTSGGAFNMTLKSAVRNDGVQKPKRGKTKDLNVILASCLTQSIDKEFRKTFPNNIKCGNFNGAIDAFSLSTDSLIEKYKDVELQLTFLQTEEKEIKTKLNKTIRTEKKSIYNSLTETIKNNMKECYKEAAAFKGPGTLKNMRDTIERHVESKMDMFEEAKSVMLEQLNDLKETVLRTLEETMKESTEHSLKTEACSLPDVSEHLEVVKKHYDELHDGQDETNNHTGNS</sequence>
<dbReference type="Proteomes" id="UP000472276">
    <property type="component" value="Unassembled WGS sequence"/>
</dbReference>
<dbReference type="PANTHER" id="PTHR47308">
    <property type="entry name" value="NUCLEAR GTPASE SLIP-GC"/>
    <property type="match status" value="1"/>
</dbReference>
<dbReference type="InterPro" id="IPR027417">
    <property type="entry name" value="P-loop_NTPase"/>
</dbReference>
<dbReference type="InterPro" id="IPR036875">
    <property type="entry name" value="Znf_CCHC_sf"/>
</dbReference>
<gene>
    <name evidence="6" type="primary">LOC116313931</name>
</gene>
<evidence type="ECO:0008006" key="8">
    <source>
        <dbReference type="Google" id="ProtNLM"/>
    </source>
</evidence>
<dbReference type="RefSeq" id="XP_031587633.2">
    <property type="nucleotide sequence ID" value="XM_031731773.2"/>
</dbReference>
<reference evidence="6" key="2">
    <citation type="submission" date="2025-08" db="UniProtKB">
        <authorList>
            <consortium name="Ensembl"/>
        </authorList>
    </citation>
    <scope>IDENTIFICATION</scope>
</reference>
<dbReference type="Ensembl" id="ENSOABT00000078685.1">
    <property type="protein sequence ID" value="ENSOABP00000069049.1"/>
    <property type="gene ID" value="ENSOABG00000034497.1"/>
</dbReference>
<feature type="coiled-coil region" evidence="2">
    <location>
        <begin position="871"/>
        <end position="902"/>
    </location>
</feature>
<dbReference type="SUPFAM" id="SSF47353">
    <property type="entry name" value="Retrovirus capsid dimerization domain-like"/>
    <property type="match status" value="1"/>
</dbReference>
<dbReference type="InterPro" id="IPR045063">
    <property type="entry name" value="Dynamin_N"/>
</dbReference>
<dbReference type="Gene3D" id="1.10.4020.10">
    <property type="entry name" value="DNA breaking-rejoining enzymes"/>
    <property type="match status" value="1"/>
</dbReference>
<evidence type="ECO:0000256" key="1">
    <source>
        <dbReference type="PROSITE-ProRule" id="PRU00047"/>
    </source>
</evidence>
<dbReference type="InterPro" id="IPR001878">
    <property type="entry name" value="Znf_CCHC"/>
</dbReference>